<keyword evidence="1" id="KW-0812">Transmembrane</keyword>
<accession>A0A7S3ZAY8</accession>
<keyword evidence="1" id="KW-1133">Transmembrane helix</keyword>
<sequence>MILLTVAEIIFSESINSLPPILVCCAVHFAASGSLILALNLAFLFYGFAHLAAFLKSKKPIGEYFSFSGRNYHIIHFSENYEGAQIVLRSLINAMVIVSIRPSHPPAQSLVSTLARAGFCRTIPTNLRLFSKLAFRHDLRRRPILKFGMGFTMLCILIFDRYSSKILWTFPCPIFNSSMVMGYICARVSKRAISTFEARGTDFVNDAEKRRYALISFVSFQMLCYACIPAFSAPETYSAPANDFMRPDAFSLPSGRDTKLPNELCMSVMERKLSDESFQGIINWYTGWNFGLYEAKMLYEYLSKASPWVLANVTTCDFAEPLVQDIATSWGSFMGNSSIS</sequence>
<reference evidence="2" key="1">
    <citation type="submission" date="2021-01" db="EMBL/GenBank/DDBJ databases">
        <authorList>
            <person name="Corre E."/>
            <person name="Pelletier E."/>
            <person name="Niang G."/>
            <person name="Scheremetjew M."/>
            <person name="Finn R."/>
            <person name="Kale V."/>
            <person name="Holt S."/>
            <person name="Cochrane G."/>
            <person name="Meng A."/>
            <person name="Brown T."/>
            <person name="Cohen L."/>
        </authorList>
    </citation>
    <scope>NUCLEOTIDE SEQUENCE</scope>
    <source>
        <strain evidence="2">CCCM811</strain>
    </source>
</reference>
<keyword evidence="1" id="KW-0472">Membrane</keyword>
<name>A0A7S3ZAY8_9EUKA</name>
<dbReference type="EMBL" id="HBIV01041540">
    <property type="protein sequence ID" value="CAE0677481.1"/>
    <property type="molecule type" value="Transcribed_RNA"/>
</dbReference>
<evidence type="ECO:0000256" key="1">
    <source>
        <dbReference type="SAM" id="Phobius"/>
    </source>
</evidence>
<feature type="transmembrane region" description="Helical" evidence="1">
    <location>
        <begin position="20"/>
        <end position="49"/>
    </location>
</feature>
<feature type="transmembrane region" description="Helical" evidence="1">
    <location>
        <begin position="144"/>
        <end position="160"/>
    </location>
</feature>
<feature type="transmembrane region" description="Helical" evidence="1">
    <location>
        <begin position="212"/>
        <end position="231"/>
    </location>
</feature>
<organism evidence="2">
    <name type="scientific">Lotharella globosa</name>
    <dbReference type="NCBI Taxonomy" id="91324"/>
    <lineage>
        <taxon>Eukaryota</taxon>
        <taxon>Sar</taxon>
        <taxon>Rhizaria</taxon>
        <taxon>Cercozoa</taxon>
        <taxon>Chlorarachniophyceae</taxon>
        <taxon>Lotharella</taxon>
    </lineage>
</organism>
<protein>
    <submittedName>
        <fullName evidence="2">Uncharacterized protein</fullName>
    </submittedName>
</protein>
<feature type="transmembrane region" description="Helical" evidence="1">
    <location>
        <begin position="166"/>
        <end position="186"/>
    </location>
</feature>
<gene>
    <name evidence="2" type="ORF">LGLO00237_LOCUS29262</name>
</gene>
<proteinExistence type="predicted"/>
<dbReference type="AlphaFoldDB" id="A0A7S3ZAY8"/>
<evidence type="ECO:0000313" key="2">
    <source>
        <dbReference type="EMBL" id="CAE0677481.1"/>
    </source>
</evidence>